<dbReference type="InterPro" id="IPR019302">
    <property type="entry name" value="CAP12/PCTIR_TIR_dom"/>
</dbReference>
<keyword evidence="1" id="KW-0175">Coiled coil</keyword>
<comment type="caution">
    <text evidence="3">The sequence shown here is derived from an EMBL/GenBank/DDBJ whole genome shotgun (WGS) entry which is preliminary data.</text>
</comment>
<dbReference type="GO" id="GO:0050135">
    <property type="term" value="F:NADP+ nucleosidase activity"/>
    <property type="evidence" value="ECO:0007669"/>
    <property type="project" value="InterPro"/>
</dbReference>
<evidence type="ECO:0000259" key="2">
    <source>
        <dbReference type="Pfam" id="PF10137"/>
    </source>
</evidence>
<feature type="coiled-coil region" evidence="1">
    <location>
        <begin position="7"/>
        <end position="34"/>
    </location>
</feature>
<dbReference type="RefSeq" id="WP_160481592.1">
    <property type="nucleotide sequence ID" value="NZ_WTFN01000044.1"/>
</dbReference>
<reference evidence="3 4" key="1">
    <citation type="submission" date="2019-12" db="EMBL/GenBank/DDBJ databases">
        <title>Draft genome sequence of Pseudomonas otitidis recovered from a chicken carcass.</title>
        <authorList>
            <person name="Vieira T.R."/>
            <person name="Oliviera E.F.C."/>
            <person name="Silva N.M.V."/>
            <person name="Sambrano G.E."/>
            <person name="Cibulski S.P."/>
            <person name="Cardoso M.R.I."/>
        </authorList>
    </citation>
    <scope>NUCLEOTIDE SEQUENCE [LARGE SCALE GENOMIC DNA]</scope>
    <source>
        <strain evidence="3 4">25_K</strain>
    </source>
</reference>
<sequence>MNIDEHAEFAIQTIQDLQSQLAELTHTARNNRDTDTGFERLRRWKERAVRKLSESVNEVEGNKLNSKRKMSFRMGDPIGNLVDEAQMYEGFLIALAHEIAEHPEDILNRPTPTKPDQTETLSVPSPKGKAIFIVHGHDELNLYRLKDLLRERYSLDPIVLSSEPGKGRSIIEKFEDEAQRAAFAFVLLTPDDLITKNDAEYSQARPNVIFELGWFYGRLGRERVCILYKKGTKIHSDLDGVSRIEFTGSVIEKISEIENELIAVNLLSR</sequence>
<proteinExistence type="predicted"/>
<dbReference type="AlphaFoldDB" id="A0A7X3HB36"/>
<evidence type="ECO:0000313" key="3">
    <source>
        <dbReference type="EMBL" id="MWK57824.1"/>
    </source>
</evidence>
<protein>
    <recommendedName>
        <fullName evidence="2">CD-NTase-associated protein 12/Pycsar effector protein TIR domain-containing protein</fullName>
    </recommendedName>
</protein>
<dbReference type="EMBL" id="WTFN01000044">
    <property type="protein sequence ID" value="MWK57824.1"/>
    <property type="molecule type" value="Genomic_DNA"/>
</dbReference>
<evidence type="ECO:0000256" key="1">
    <source>
        <dbReference type="SAM" id="Coils"/>
    </source>
</evidence>
<name>A0A7X3HB36_9GAMM</name>
<feature type="domain" description="CD-NTase-associated protein 12/Pycsar effector protein TIR" evidence="2">
    <location>
        <begin position="131"/>
        <end position="246"/>
    </location>
</feature>
<accession>A0A7X3HB36</accession>
<evidence type="ECO:0000313" key="4">
    <source>
        <dbReference type="Proteomes" id="UP000461288"/>
    </source>
</evidence>
<gene>
    <name evidence="3" type="ORF">GO594_17740</name>
</gene>
<dbReference type="Proteomes" id="UP000461288">
    <property type="component" value="Unassembled WGS sequence"/>
</dbReference>
<organism evidence="3 4">
    <name type="scientific">Metapseudomonas otitidis</name>
    <dbReference type="NCBI Taxonomy" id="319939"/>
    <lineage>
        <taxon>Bacteria</taxon>
        <taxon>Pseudomonadati</taxon>
        <taxon>Pseudomonadota</taxon>
        <taxon>Gammaproteobacteria</taxon>
        <taxon>Pseudomonadales</taxon>
        <taxon>Pseudomonadaceae</taxon>
        <taxon>Metapseudomonas</taxon>
    </lineage>
</organism>
<dbReference type="Pfam" id="PF10137">
    <property type="entry name" value="CAP12-PCTIR_TIR"/>
    <property type="match status" value="1"/>
</dbReference>